<dbReference type="InterPro" id="IPR036891">
    <property type="entry name" value="Signal_recog_part_SRP54_M_sf"/>
</dbReference>
<name>A4ZZ00_9SPIR</name>
<accession>A4ZZ00</accession>
<dbReference type="GO" id="GO:0003924">
    <property type="term" value="F:GTPase activity"/>
    <property type="evidence" value="ECO:0007669"/>
    <property type="project" value="InterPro"/>
</dbReference>
<dbReference type="GO" id="GO:0005525">
    <property type="term" value="F:GTP binding"/>
    <property type="evidence" value="ECO:0007669"/>
    <property type="project" value="InterPro"/>
</dbReference>
<dbReference type="EMBL" id="EF507517">
    <property type="protein sequence ID" value="ABP88162.1"/>
    <property type="molecule type" value="Genomic_DNA"/>
</dbReference>
<sequence length="154" mass="17458">MGDIVSLVEKAQVVIDKEEALKLEEKFRKANFNFEDYLSQFKYMRSMGGVSSLMGMLPGISSSEMLLRNINEKELKKEEAIIFSMTKKERLNPVILNSPSRKKRISLGSGTTIFEVNKLIKKFTQVVLMMKKMKNKNFKNKIASLLGGKGGMVN</sequence>
<dbReference type="GO" id="GO:0006614">
    <property type="term" value="P:SRP-dependent cotranslational protein targeting to membrane"/>
    <property type="evidence" value="ECO:0007669"/>
    <property type="project" value="InterPro"/>
</dbReference>
<evidence type="ECO:0000259" key="1">
    <source>
        <dbReference type="Pfam" id="PF02978"/>
    </source>
</evidence>
<proteinExistence type="predicted"/>
<evidence type="ECO:0000313" key="2">
    <source>
        <dbReference type="EMBL" id="ABP88162.1"/>
    </source>
</evidence>
<reference evidence="2" key="1">
    <citation type="submission" date="2007-03" db="EMBL/GenBank/DDBJ databases">
        <title>Genetic Characterization of Borrelia lonestari strain LS-1.</title>
        <authorList>
            <person name="Williamson P.C."/>
            <person name="Billingsley P.M."/>
            <person name="Little S.E."/>
        </authorList>
    </citation>
    <scope>NUCLEOTIDE SEQUENCE</scope>
    <source>
        <strain evidence="2">LS-1</strain>
    </source>
</reference>
<feature type="domain" description="Signal recognition particle SRP54 subunit M-domain" evidence="1">
    <location>
        <begin position="31"/>
        <end position="130"/>
    </location>
</feature>
<protein>
    <recommendedName>
        <fullName evidence="1">Signal recognition particle SRP54 subunit M-domain domain-containing protein</fullName>
    </recommendedName>
</protein>
<dbReference type="Pfam" id="PF02978">
    <property type="entry name" value="SRP_SPB"/>
    <property type="match status" value="1"/>
</dbReference>
<dbReference type="SUPFAM" id="SSF47446">
    <property type="entry name" value="Signal peptide-binding domain"/>
    <property type="match status" value="1"/>
</dbReference>
<dbReference type="PANTHER" id="PTHR11564">
    <property type="entry name" value="SIGNAL RECOGNITION PARTICLE 54K PROTEIN SRP54"/>
    <property type="match status" value="1"/>
</dbReference>
<dbReference type="InterPro" id="IPR004125">
    <property type="entry name" value="Signal_recog_particle_SRP54_M"/>
</dbReference>
<dbReference type="PANTHER" id="PTHR11564:SF5">
    <property type="entry name" value="SIGNAL RECOGNITION PARTICLE SUBUNIT SRP54"/>
    <property type="match status" value="1"/>
</dbReference>
<dbReference type="Gene3D" id="1.10.260.30">
    <property type="entry name" value="Signal recognition particle, SRP54 subunit, M-domain"/>
    <property type="match status" value="1"/>
</dbReference>
<dbReference type="GO" id="GO:0048500">
    <property type="term" value="C:signal recognition particle"/>
    <property type="evidence" value="ECO:0007669"/>
    <property type="project" value="InterPro"/>
</dbReference>
<organism evidence="2">
    <name type="scientific">Borrelia lonestari</name>
    <dbReference type="NCBI Taxonomy" id="38876"/>
    <lineage>
        <taxon>Bacteria</taxon>
        <taxon>Pseudomonadati</taxon>
        <taxon>Spirochaetota</taxon>
        <taxon>Spirochaetia</taxon>
        <taxon>Spirochaetales</taxon>
        <taxon>Borreliaceae</taxon>
        <taxon>Borrelia</taxon>
    </lineage>
</organism>
<dbReference type="AlphaFoldDB" id="A4ZZ00"/>
<dbReference type="InterPro" id="IPR022941">
    <property type="entry name" value="SRP54"/>
</dbReference>
<dbReference type="GO" id="GO:0008312">
    <property type="term" value="F:7S RNA binding"/>
    <property type="evidence" value="ECO:0007669"/>
    <property type="project" value="InterPro"/>
</dbReference>